<feature type="lipid moiety-binding region" description="S-diacylglycerol cysteine" evidence="7">
    <location>
        <position position="23"/>
    </location>
</feature>
<evidence type="ECO:0000256" key="2">
    <source>
        <dbReference type="ARBA" id="ARBA00022729"/>
    </source>
</evidence>
<sequence length="274" mass="29775">MNLKKLTAGTLAVFAAAALLAGCGGEKKTEKAPEEKKKIVVGITPGYSEEIMEFVKDEAKKQGLDVELKVFSDYVTPDQALAQKEIDLNSFQHGPFLDAFNKKNGTKLVSIGKTYLAPLKLYSTKIKDIKELKDGDKIAIPNDPSNGGRAILMLSKLGLIKVKDGVKASDLTVNDITDNPKHLQILELEAAQLPRSLDDTAASVINAGYANSAKLDPNLAIAKEDNTSPYVNIIAAREEDKDNPTYVKFVKIFQTDAVKNYINEKAKGALVPAW</sequence>
<evidence type="ECO:0000256" key="5">
    <source>
        <dbReference type="ARBA" id="ARBA00023288"/>
    </source>
</evidence>
<dbReference type="PATRIC" id="fig|568816.4.peg.837"/>
<evidence type="ECO:0000256" key="6">
    <source>
        <dbReference type="PIRNR" id="PIRNR002854"/>
    </source>
</evidence>
<dbReference type="GeneID" id="92878889"/>
<dbReference type="RefSeq" id="WP_014128335.1">
    <property type="nucleotide sequence ID" value="NC_016077.1"/>
</dbReference>
<dbReference type="PANTHER" id="PTHR30429">
    <property type="entry name" value="D-METHIONINE-BINDING LIPOPROTEIN METQ"/>
    <property type="match status" value="1"/>
</dbReference>
<dbReference type="EMBL" id="CP003058">
    <property type="protein sequence ID" value="AEQ22095.1"/>
    <property type="molecule type" value="Genomic_DNA"/>
</dbReference>
<dbReference type="STRING" id="568816.Acin_0866"/>
<keyword evidence="2 8" id="KW-0732">Signal</keyword>
<feature type="signal peptide" evidence="8">
    <location>
        <begin position="1"/>
        <end position="21"/>
    </location>
</feature>
<evidence type="ECO:0000256" key="4">
    <source>
        <dbReference type="ARBA" id="ARBA00023139"/>
    </source>
</evidence>
<reference evidence="9 10" key="1">
    <citation type="journal article" date="2011" name="J. Bacteriol.">
        <title>Complete genome sequence of Acidaminococcus intestini RYC-MR95, a Gram-negative bacterium from the phylum Firmicutes.</title>
        <authorList>
            <person name="D'Auria G."/>
            <person name="Galan J.C."/>
            <person name="Rodriguez-Alcayna M."/>
            <person name="Moya A."/>
            <person name="Baquero F."/>
            <person name="Latorre A."/>
        </authorList>
    </citation>
    <scope>NUCLEOTIDE SEQUENCE [LARGE SCALE GENOMIC DNA]</scope>
    <source>
        <strain evidence="9 10">RyC-MR95</strain>
    </source>
</reference>
<dbReference type="InParanoid" id="G4Q5J2"/>
<protein>
    <recommendedName>
        <fullName evidence="6">Lipoprotein</fullName>
    </recommendedName>
</protein>
<keyword evidence="4" id="KW-0564">Palmitate</keyword>
<evidence type="ECO:0000313" key="9">
    <source>
        <dbReference type="EMBL" id="AEQ22095.1"/>
    </source>
</evidence>
<dbReference type="SUPFAM" id="SSF53850">
    <property type="entry name" value="Periplasmic binding protein-like II"/>
    <property type="match status" value="1"/>
</dbReference>
<dbReference type="PANTHER" id="PTHR30429:SF1">
    <property type="entry name" value="D-METHIONINE-BINDING LIPOPROTEIN METQ-RELATED"/>
    <property type="match status" value="1"/>
</dbReference>
<gene>
    <name evidence="9" type="ordered locus">Acin_0866</name>
</gene>
<dbReference type="FunCoup" id="G4Q5J2">
    <property type="interactions" value="52"/>
</dbReference>
<accession>G4Q5J2</accession>
<keyword evidence="5 6" id="KW-0449">Lipoprotein</keyword>
<evidence type="ECO:0000256" key="1">
    <source>
        <dbReference type="ARBA" id="ARBA00004635"/>
    </source>
</evidence>
<dbReference type="KEGG" id="ain:Acin_0866"/>
<keyword evidence="3" id="KW-0472">Membrane</keyword>
<comment type="subcellular location">
    <subcellularLocation>
        <location evidence="1">Membrane</location>
        <topology evidence="1">Lipid-anchor</topology>
    </subcellularLocation>
</comment>
<dbReference type="Proteomes" id="UP000007093">
    <property type="component" value="Chromosome"/>
</dbReference>
<proteinExistence type="inferred from homology"/>
<comment type="similarity">
    <text evidence="6">Belongs to the nlpA lipoprotein family.</text>
</comment>
<name>G4Q5J2_ACIIR</name>
<dbReference type="GO" id="GO:0016020">
    <property type="term" value="C:membrane"/>
    <property type="evidence" value="ECO:0007669"/>
    <property type="project" value="UniProtKB-SubCell"/>
</dbReference>
<evidence type="ECO:0000313" key="10">
    <source>
        <dbReference type="Proteomes" id="UP000007093"/>
    </source>
</evidence>
<evidence type="ECO:0000256" key="3">
    <source>
        <dbReference type="ARBA" id="ARBA00023136"/>
    </source>
</evidence>
<dbReference type="PIRSF" id="PIRSF002854">
    <property type="entry name" value="MetQ"/>
    <property type="match status" value="1"/>
</dbReference>
<evidence type="ECO:0000256" key="8">
    <source>
        <dbReference type="SAM" id="SignalP"/>
    </source>
</evidence>
<dbReference type="PROSITE" id="PS51257">
    <property type="entry name" value="PROKAR_LIPOPROTEIN"/>
    <property type="match status" value="1"/>
</dbReference>
<organism evidence="9 10">
    <name type="scientific">Acidaminococcus intestini (strain RyC-MR95)</name>
    <dbReference type="NCBI Taxonomy" id="568816"/>
    <lineage>
        <taxon>Bacteria</taxon>
        <taxon>Bacillati</taxon>
        <taxon>Bacillota</taxon>
        <taxon>Negativicutes</taxon>
        <taxon>Acidaminococcales</taxon>
        <taxon>Acidaminococcaceae</taxon>
        <taxon>Acidaminococcus</taxon>
    </lineage>
</organism>
<dbReference type="eggNOG" id="COG1464">
    <property type="taxonomic scope" value="Bacteria"/>
</dbReference>
<feature type="chain" id="PRO_5039156896" description="Lipoprotein" evidence="8">
    <location>
        <begin position="22"/>
        <end position="274"/>
    </location>
</feature>
<dbReference type="Gene3D" id="3.40.190.10">
    <property type="entry name" value="Periplasmic binding protein-like II"/>
    <property type="match status" value="2"/>
</dbReference>
<dbReference type="HOGENOM" id="CLU_067080_0_0_9"/>
<evidence type="ECO:0000256" key="7">
    <source>
        <dbReference type="PIRSR" id="PIRSR002854-1"/>
    </source>
</evidence>
<keyword evidence="10" id="KW-1185">Reference proteome</keyword>
<dbReference type="Pfam" id="PF03180">
    <property type="entry name" value="Lipoprotein_9"/>
    <property type="match status" value="1"/>
</dbReference>
<dbReference type="NCBIfam" id="TIGR00363">
    <property type="entry name" value="MetQ/NlpA family lipoprotein"/>
    <property type="match status" value="1"/>
</dbReference>
<dbReference type="AlphaFoldDB" id="G4Q5J2"/>
<dbReference type="InterPro" id="IPR004872">
    <property type="entry name" value="Lipoprotein_NlpA"/>
</dbReference>